<dbReference type="Proteomes" id="UP000001025">
    <property type="component" value="Chromosome"/>
</dbReference>
<feature type="transmembrane region" description="Helical" evidence="1">
    <location>
        <begin position="480"/>
        <end position="497"/>
    </location>
</feature>
<keyword evidence="1" id="KW-0472">Membrane</keyword>
<reference evidence="2 3" key="1">
    <citation type="journal article" date="2003" name="Proc. Natl. Acad. Sci. U.S.A.">
        <title>Complete genome sequence of the marine planctomycete Pirellula sp. strain 1.</title>
        <authorList>
            <person name="Gloeckner F.O."/>
            <person name="Kube M."/>
            <person name="Bauer M."/>
            <person name="Teeling H."/>
            <person name="Lombardot T."/>
            <person name="Ludwig W."/>
            <person name="Gade D."/>
            <person name="Beck A."/>
            <person name="Borzym K."/>
            <person name="Heitmann K."/>
            <person name="Rabus R."/>
            <person name="Schlesner H."/>
            <person name="Amann R."/>
            <person name="Reinhardt R."/>
        </authorList>
    </citation>
    <scope>NUCLEOTIDE SEQUENCE [LARGE SCALE GENOMIC DNA]</scope>
    <source>
        <strain evidence="3">DSM 10527 / NCIMB 13988 / SH1</strain>
    </source>
</reference>
<dbReference type="EMBL" id="BX294143">
    <property type="protein sequence ID" value="CAD74719.1"/>
    <property type="molecule type" value="Genomic_DNA"/>
</dbReference>
<name>Q7UQI4_RHOBA</name>
<protein>
    <recommendedName>
        <fullName evidence="4">Glycosyltransferase RgtA/B/C/D-like domain-containing protein</fullName>
    </recommendedName>
</protein>
<dbReference type="PATRIC" id="fig|243090.15.peg.3041"/>
<dbReference type="KEGG" id="rba:RB6307"/>
<dbReference type="eggNOG" id="ENOG502ZASI">
    <property type="taxonomic scope" value="Bacteria"/>
</dbReference>
<dbReference type="InParanoid" id="Q7UQI4"/>
<proteinExistence type="predicted"/>
<feature type="transmembrane region" description="Helical" evidence="1">
    <location>
        <begin position="409"/>
        <end position="430"/>
    </location>
</feature>
<feature type="transmembrane region" description="Helical" evidence="1">
    <location>
        <begin position="450"/>
        <end position="468"/>
    </location>
</feature>
<feature type="transmembrane region" description="Helical" evidence="1">
    <location>
        <begin position="236"/>
        <end position="266"/>
    </location>
</feature>
<feature type="transmembrane region" description="Helical" evidence="1">
    <location>
        <begin position="200"/>
        <end position="216"/>
    </location>
</feature>
<evidence type="ECO:0000313" key="2">
    <source>
        <dbReference type="EMBL" id="CAD74719.1"/>
    </source>
</evidence>
<feature type="transmembrane region" description="Helical" evidence="1">
    <location>
        <begin position="145"/>
        <end position="166"/>
    </location>
</feature>
<organism evidence="2 3">
    <name type="scientific">Rhodopirellula baltica (strain DSM 10527 / NCIMB 13988 / SH1)</name>
    <dbReference type="NCBI Taxonomy" id="243090"/>
    <lineage>
        <taxon>Bacteria</taxon>
        <taxon>Pseudomonadati</taxon>
        <taxon>Planctomycetota</taxon>
        <taxon>Planctomycetia</taxon>
        <taxon>Pirellulales</taxon>
        <taxon>Pirellulaceae</taxon>
        <taxon>Rhodopirellula</taxon>
    </lineage>
</organism>
<dbReference type="STRING" id="243090.RB6307"/>
<sequence>MMWIRRGRFTMRKHEIPRQHRRNTYAIMIVATLAIVAGRIAVVSSKEGDTAFLSANDRSRWCTVASLVEEHTFAIDGPISIRSEDGKRRPWNTIDKVRHVGSDGQLHYYSSKPTLLVTMVAGVYGVVHHTAGLTMTEQPIYVPRLLLMLINLPVLAVFLVTMALIVELIGASDYARRMGVAAACFGTMMVPFAISLNNHLFAAAATSLTLWLYLRAADKMSDSFSGITYHPKLAPWVVAGASAAFAVACELPALSMLALWAVLFGWMNPRSIPGFALGASVVLIGIFATNVWAHGSLRTPYAHRSAGEQLEVIELPSTPSANQIDVSLSHSETLRTATEIDLRELNEGGYEVIAEQKDAKGNSVQTQYKLARSGAGWSLFVWDDWYDYPGSYWRTDKRRGVDLGEPSRIAYLFHATLGYYGIFSITPLWFLVPVGMVAGCRHGPGYMRRLSAAIALASVVCLLFYVARPEIDRNYGGVSVCFRWMLWFAPLWLYSLVPELSSLSEKIQGRYFTLALLAASAFSVSTSLSSPWQSPWIYRFASFLGWLGDEMTR</sequence>
<feature type="transmembrane region" description="Helical" evidence="1">
    <location>
        <begin position="509"/>
        <end position="529"/>
    </location>
</feature>
<keyword evidence="1" id="KW-1133">Transmembrane helix</keyword>
<keyword evidence="1" id="KW-0812">Transmembrane</keyword>
<feature type="transmembrane region" description="Helical" evidence="1">
    <location>
        <begin position="272"/>
        <end position="293"/>
    </location>
</feature>
<evidence type="ECO:0000256" key="1">
    <source>
        <dbReference type="SAM" id="Phobius"/>
    </source>
</evidence>
<evidence type="ECO:0008006" key="4">
    <source>
        <dbReference type="Google" id="ProtNLM"/>
    </source>
</evidence>
<dbReference type="OrthoDB" id="251120at2"/>
<dbReference type="AlphaFoldDB" id="Q7UQI4"/>
<dbReference type="EnsemblBacteria" id="CAD74719">
    <property type="protein sequence ID" value="CAD74719"/>
    <property type="gene ID" value="RB6307"/>
</dbReference>
<keyword evidence="3" id="KW-1185">Reference proteome</keyword>
<gene>
    <name evidence="2" type="ordered locus">RB6307</name>
</gene>
<accession>Q7UQI4</accession>
<dbReference type="HOGENOM" id="CLU_519420_0_0_0"/>
<evidence type="ECO:0000313" key="3">
    <source>
        <dbReference type="Proteomes" id="UP000001025"/>
    </source>
</evidence>